<reference evidence="2" key="1">
    <citation type="journal article" date="2003" name="Genome Biol.">
        <title>An integrated gene annotation and transcriptional profiling approach towards the full gene content of the Drosophila genome.</title>
        <authorList>
            <person name="Hild M."/>
            <person name="Beckmann B."/>
            <person name="Haas S.A."/>
            <person name="Koch B."/>
            <person name="Solovyev V."/>
            <person name="Busold C."/>
            <person name="Fellenberg K."/>
            <person name="Boutros M."/>
            <person name="Vingron M."/>
            <person name="Sauer F."/>
            <person name="Hoheisel J.D."/>
            <person name="Paro R."/>
        </authorList>
    </citation>
    <scope>NUCLEOTIDE SEQUENCE</scope>
</reference>
<evidence type="ECO:0000256" key="1">
    <source>
        <dbReference type="SAM" id="MobiDB-lite"/>
    </source>
</evidence>
<sequence length="409" mass="45990">MHPQSPDNETLSEVINKQRAIRSRWEVRPKDLYFLDRNCLSGTPWGTINMPYLCMWLSMFMHPNLGIKTATLVTDAPLCVLDFRFRIVLRLFVFCLVSCQLEQKRETKRRRFVLPTLCPKTQIPARIGAQRDSPYQGPHVDNNAFTAKDPCGTGVKRSACEKENRSQGGQLDCVPKKSSHISRSRTNMTGSDESASPSKKAHRPKSRIPYNRLHSCPRKYISGNQYAFNEDSIAPLSNEKSIAKSVVAPLPKSKSISERVKAPSPNKKSIAESVMALTLNGKSTSESVLYPLPNGKPISESTENSHSHSKPVNDRYRSISAESLDFKGFELKNAISLYIRGFELRKASKLIVKKSGVMIFITRISKSSLVTLGMFSTLFLIWACDFEEPIARIKKAMSDVLNERSRAKC</sequence>
<protein>
    <submittedName>
        <fullName evidence="2">HDC00912</fullName>
    </submittedName>
</protein>
<feature type="compositionally biased region" description="Basic and acidic residues" evidence="1">
    <location>
        <begin position="303"/>
        <end position="313"/>
    </location>
</feature>
<feature type="compositionally biased region" description="Polar residues" evidence="1">
    <location>
        <begin position="184"/>
        <end position="197"/>
    </location>
</feature>
<feature type="region of interest" description="Disordered" evidence="1">
    <location>
        <begin position="293"/>
        <end position="313"/>
    </location>
</feature>
<accession>Q6IHU5</accession>
<name>Q6IHU5_DROME</name>
<proteinExistence type="predicted"/>
<organism evidence="2">
    <name type="scientific">Drosophila melanogaster</name>
    <name type="common">Fruit fly</name>
    <dbReference type="NCBI Taxonomy" id="7227"/>
    <lineage>
        <taxon>Eukaryota</taxon>
        <taxon>Metazoa</taxon>
        <taxon>Ecdysozoa</taxon>
        <taxon>Arthropoda</taxon>
        <taxon>Hexapoda</taxon>
        <taxon>Insecta</taxon>
        <taxon>Pterygota</taxon>
        <taxon>Neoptera</taxon>
        <taxon>Endopterygota</taxon>
        <taxon>Diptera</taxon>
        <taxon>Brachycera</taxon>
        <taxon>Muscomorpha</taxon>
        <taxon>Ephydroidea</taxon>
        <taxon>Drosophilidae</taxon>
        <taxon>Drosophila</taxon>
        <taxon>Sophophora</taxon>
    </lineage>
</organism>
<feature type="region of interest" description="Disordered" evidence="1">
    <location>
        <begin position="162"/>
        <end position="210"/>
    </location>
</feature>
<dbReference type="AlphaFoldDB" id="Q6IHU5"/>
<dbReference type="EMBL" id="BK003321">
    <property type="protein sequence ID" value="DAA03520.1"/>
    <property type="molecule type" value="Genomic_DNA"/>
</dbReference>
<gene>
    <name evidence="2" type="ORF">HDC00912</name>
</gene>
<evidence type="ECO:0000313" key="2">
    <source>
        <dbReference type="EMBL" id="DAA03520.1"/>
    </source>
</evidence>